<feature type="region of interest" description="Disordered" evidence="1">
    <location>
        <begin position="1"/>
        <end position="43"/>
    </location>
</feature>
<evidence type="ECO:0000313" key="3">
    <source>
        <dbReference type="EMBL" id="KAA2266161.1"/>
    </source>
</evidence>
<comment type="caution">
    <text evidence="3">The sequence shown here is derived from an EMBL/GenBank/DDBJ whole genome shotgun (WGS) entry which is preliminary data.</text>
</comment>
<name>A0A5B2XTK0_9PSEU</name>
<evidence type="ECO:0000256" key="2">
    <source>
        <dbReference type="SAM" id="Phobius"/>
    </source>
</evidence>
<organism evidence="3 4">
    <name type="scientific">Solihabitans fulvus</name>
    <dbReference type="NCBI Taxonomy" id="1892852"/>
    <lineage>
        <taxon>Bacteria</taxon>
        <taxon>Bacillati</taxon>
        <taxon>Actinomycetota</taxon>
        <taxon>Actinomycetes</taxon>
        <taxon>Pseudonocardiales</taxon>
        <taxon>Pseudonocardiaceae</taxon>
        <taxon>Solihabitans</taxon>
    </lineage>
</organism>
<proteinExistence type="predicted"/>
<feature type="transmembrane region" description="Helical" evidence="2">
    <location>
        <begin position="50"/>
        <end position="69"/>
    </location>
</feature>
<keyword evidence="2" id="KW-0812">Transmembrane</keyword>
<evidence type="ECO:0000256" key="1">
    <source>
        <dbReference type="SAM" id="MobiDB-lite"/>
    </source>
</evidence>
<protein>
    <submittedName>
        <fullName evidence="3">Uncharacterized protein</fullName>
    </submittedName>
</protein>
<gene>
    <name evidence="3" type="ORF">F0L68_03340</name>
</gene>
<dbReference type="OrthoDB" id="4549522at2"/>
<reference evidence="3 4" key="2">
    <citation type="submission" date="2019-09" db="EMBL/GenBank/DDBJ databases">
        <authorList>
            <person name="Jin C."/>
        </authorList>
    </citation>
    <scope>NUCLEOTIDE SEQUENCE [LARGE SCALE GENOMIC DNA]</scope>
    <source>
        <strain evidence="3 4">AN110305</strain>
    </source>
</reference>
<dbReference type="EMBL" id="VUOB01000003">
    <property type="protein sequence ID" value="KAA2266161.1"/>
    <property type="molecule type" value="Genomic_DNA"/>
</dbReference>
<reference evidence="3 4" key="1">
    <citation type="submission" date="2019-09" db="EMBL/GenBank/DDBJ databases">
        <title>Goodfellowia gen. nov., a new genus of the Pseudonocardineae related to Actinoalloteichus, containing Goodfellowia coeruleoviolacea gen. nov., comb. nov. gen. nov., comb. nov.</title>
        <authorList>
            <person name="Labeda D."/>
        </authorList>
    </citation>
    <scope>NUCLEOTIDE SEQUENCE [LARGE SCALE GENOMIC DNA]</scope>
    <source>
        <strain evidence="3 4">AN110305</strain>
    </source>
</reference>
<keyword evidence="2" id="KW-0472">Membrane</keyword>
<sequence>MNRAGDLVDDHQLDDHPDLNDADWMRKSERRAKADVRKLRRRARRRQHRGKLVSVAALAVIALLIYGLYRAGKLDDALGRTPLAGGTTTATTATPTTTQTSMVESFHVDLTQPFTATPAAGWSDGEAGIVAPAAVAVGDYPAEKVAAVLDRTRQALIAGRLYPRMLNQRDPEPFLALFSQHAQEYLRPLLAGDGASNFTTRLAEGFHLLPVAPKVSGTMSASVGEQGELVVHTNYVFAYAFATDHPERLTGAMDLVAIERADVDFRWYEGARWRPEDRGLTTGNAQSYAYSMACEAHKKGFLAPTYSERNWNGGRASHDSAYYFDPSKPISDENGCEK</sequence>
<accession>A0A5B2XTK0</accession>
<evidence type="ECO:0000313" key="4">
    <source>
        <dbReference type="Proteomes" id="UP000323454"/>
    </source>
</evidence>
<dbReference type="RefSeq" id="WP_149847899.1">
    <property type="nucleotide sequence ID" value="NZ_VUOB01000003.1"/>
</dbReference>
<dbReference type="AlphaFoldDB" id="A0A5B2XTK0"/>
<feature type="compositionally biased region" description="Basic and acidic residues" evidence="1">
    <location>
        <begin position="1"/>
        <end position="37"/>
    </location>
</feature>
<keyword evidence="2" id="KW-1133">Transmembrane helix</keyword>
<dbReference type="Proteomes" id="UP000323454">
    <property type="component" value="Unassembled WGS sequence"/>
</dbReference>
<keyword evidence="4" id="KW-1185">Reference proteome</keyword>